<feature type="chain" id="PRO_5047481878" description="mannan endo-1,4-beta-mannosidase" evidence="8">
    <location>
        <begin position="27"/>
        <end position="376"/>
    </location>
</feature>
<keyword evidence="11" id="KW-1185">Reference proteome</keyword>
<keyword evidence="4" id="KW-0964">Secreted</keyword>
<evidence type="ECO:0000256" key="3">
    <source>
        <dbReference type="ARBA" id="ARBA00012706"/>
    </source>
</evidence>
<dbReference type="Gene3D" id="3.20.20.80">
    <property type="entry name" value="Glycosidases"/>
    <property type="match status" value="1"/>
</dbReference>
<dbReference type="InterPro" id="IPR017853">
    <property type="entry name" value="GH"/>
</dbReference>
<evidence type="ECO:0000256" key="5">
    <source>
        <dbReference type="ARBA" id="ARBA00022729"/>
    </source>
</evidence>
<evidence type="ECO:0000256" key="8">
    <source>
        <dbReference type="SAM" id="SignalP"/>
    </source>
</evidence>
<sequence length="376" mass="40506">MRRLCVITMAILTLLAGLTGCGTGSADEFVTRSGTQFTLDGKPFRFVGANLYDAAATDLYSCSPQTRLSDGELRKALAYLHDRAGASVVRFWAYQTYTDSGQDFSGVDRVIDAARAEGLRVIPVLEDGPGDCTTGTSGESKTLWQNDTWYTQGYKSPYGDAALSYRDYAAAITRHYRDEPTIMAWMMVNEAETSTRNEGDRTALADFALDIGTLIKTNDPNHLVTLGTQSNGAPGTSGRDFTTIYAQSVLDFAEVHDWARYGSDEEAMPGSVNGELPAPDSPDCAALTAKIACSFALARQLGKPLVVGEAGIQAQNDTDRVRRAGLMQAKMDAALAAGASGYLIWQANTSNTDGYAIVLDQNDPLVRILRREADGL</sequence>
<comment type="catalytic activity">
    <reaction evidence="1">
        <text>Random hydrolysis of (1-&gt;4)-beta-D-mannosidic linkages in mannans, galactomannans and glucomannans.</text>
        <dbReference type="EC" id="3.2.1.78"/>
    </reaction>
</comment>
<dbReference type="EMBL" id="BAAAZO010000002">
    <property type="protein sequence ID" value="GAA3597614.1"/>
    <property type="molecule type" value="Genomic_DNA"/>
</dbReference>
<evidence type="ECO:0000313" key="11">
    <source>
        <dbReference type="Proteomes" id="UP001501074"/>
    </source>
</evidence>
<dbReference type="PANTHER" id="PTHR31451:SF39">
    <property type="entry name" value="MANNAN ENDO-1,4-BETA-MANNOSIDASE 1"/>
    <property type="match status" value="1"/>
</dbReference>
<comment type="subcellular location">
    <subcellularLocation>
        <location evidence="2">Secreted</location>
    </subcellularLocation>
</comment>
<keyword evidence="7" id="KW-0326">Glycosidase</keyword>
<dbReference type="InterPro" id="IPR045053">
    <property type="entry name" value="MAN-like"/>
</dbReference>
<evidence type="ECO:0000259" key="9">
    <source>
        <dbReference type="Pfam" id="PF26410"/>
    </source>
</evidence>
<keyword evidence="6" id="KW-0378">Hydrolase</keyword>
<reference evidence="11" key="1">
    <citation type="journal article" date="2019" name="Int. J. Syst. Evol. Microbiol.">
        <title>The Global Catalogue of Microorganisms (GCM) 10K type strain sequencing project: providing services to taxonomists for standard genome sequencing and annotation.</title>
        <authorList>
            <consortium name="The Broad Institute Genomics Platform"/>
            <consortium name="The Broad Institute Genome Sequencing Center for Infectious Disease"/>
            <person name="Wu L."/>
            <person name="Ma J."/>
        </authorList>
    </citation>
    <scope>NUCLEOTIDE SEQUENCE [LARGE SCALE GENOMIC DNA]</scope>
    <source>
        <strain evidence="11">JCM 16902</strain>
    </source>
</reference>
<evidence type="ECO:0000256" key="1">
    <source>
        <dbReference type="ARBA" id="ARBA00001678"/>
    </source>
</evidence>
<proteinExistence type="predicted"/>
<keyword evidence="5 8" id="KW-0732">Signal</keyword>
<evidence type="ECO:0000256" key="6">
    <source>
        <dbReference type="ARBA" id="ARBA00022801"/>
    </source>
</evidence>
<accession>A0ABP6Z374</accession>
<evidence type="ECO:0000313" key="10">
    <source>
        <dbReference type="EMBL" id="GAA3597614.1"/>
    </source>
</evidence>
<evidence type="ECO:0000256" key="4">
    <source>
        <dbReference type="ARBA" id="ARBA00022525"/>
    </source>
</evidence>
<dbReference type="SUPFAM" id="SSF51445">
    <property type="entry name" value="(Trans)glycosidases"/>
    <property type="match status" value="1"/>
</dbReference>
<dbReference type="PANTHER" id="PTHR31451">
    <property type="match status" value="1"/>
</dbReference>
<dbReference type="EC" id="3.2.1.78" evidence="3"/>
<protein>
    <recommendedName>
        <fullName evidence="3">mannan endo-1,4-beta-mannosidase</fullName>
        <ecNumber evidence="3">3.2.1.78</ecNumber>
    </recommendedName>
</protein>
<dbReference type="InterPro" id="IPR001547">
    <property type="entry name" value="Glyco_hydro_5"/>
</dbReference>
<organism evidence="10 11">
    <name type="scientific">Kineosporia mesophila</name>
    <dbReference type="NCBI Taxonomy" id="566012"/>
    <lineage>
        <taxon>Bacteria</taxon>
        <taxon>Bacillati</taxon>
        <taxon>Actinomycetota</taxon>
        <taxon>Actinomycetes</taxon>
        <taxon>Kineosporiales</taxon>
        <taxon>Kineosporiaceae</taxon>
        <taxon>Kineosporia</taxon>
    </lineage>
</organism>
<feature type="domain" description="Glycoside hydrolase family 5" evidence="9">
    <location>
        <begin position="173"/>
        <end position="317"/>
    </location>
</feature>
<dbReference type="Pfam" id="PF26410">
    <property type="entry name" value="GH5_mannosidase"/>
    <property type="match status" value="1"/>
</dbReference>
<comment type="caution">
    <text evidence="10">The sequence shown here is derived from an EMBL/GenBank/DDBJ whole genome shotgun (WGS) entry which is preliminary data.</text>
</comment>
<dbReference type="RefSeq" id="WP_231485843.1">
    <property type="nucleotide sequence ID" value="NZ_BAAAZO010000002.1"/>
</dbReference>
<feature type="signal peptide" evidence="8">
    <location>
        <begin position="1"/>
        <end position="26"/>
    </location>
</feature>
<evidence type="ECO:0000256" key="2">
    <source>
        <dbReference type="ARBA" id="ARBA00004613"/>
    </source>
</evidence>
<evidence type="ECO:0000256" key="7">
    <source>
        <dbReference type="ARBA" id="ARBA00023295"/>
    </source>
</evidence>
<name>A0ABP6Z374_9ACTN</name>
<dbReference type="PROSITE" id="PS51257">
    <property type="entry name" value="PROKAR_LIPOPROTEIN"/>
    <property type="match status" value="1"/>
</dbReference>
<gene>
    <name evidence="10" type="ORF">GCM10022223_10970</name>
</gene>
<dbReference type="Proteomes" id="UP001501074">
    <property type="component" value="Unassembled WGS sequence"/>
</dbReference>